<dbReference type="GO" id="GO:0005759">
    <property type="term" value="C:mitochondrial matrix"/>
    <property type="evidence" value="ECO:0007669"/>
    <property type="project" value="UniProtKB-SubCell"/>
</dbReference>
<comment type="subcellular location">
    <subcellularLocation>
        <location evidence="10">Mitochondrion matrix</location>
    </subcellularLocation>
    <subcellularLocation>
        <location evidence="10">Nucleus</location>
    </subcellularLocation>
    <subcellularLocation>
        <location evidence="10">Cytoplasm</location>
    </subcellularLocation>
    <text evidence="10">Predominantly in the mitochondria and in the nucleus.</text>
</comment>
<dbReference type="PANTHER" id="PTHR23245">
    <property type="entry name" value="TRNA METHYLTRANSFERASE"/>
    <property type="match status" value="1"/>
</dbReference>
<dbReference type="Gene3D" id="3.30.300.110">
    <property type="entry name" value="Met-10+ protein-like domains"/>
    <property type="match status" value="1"/>
</dbReference>
<protein>
    <recommendedName>
        <fullName evidence="10">tRNA (guanine(37)-N1)-methyltransferase</fullName>
        <ecNumber evidence="10">2.1.1.228</ecNumber>
    </recommendedName>
    <alternativeName>
        <fullName evidence="10">M1G-methyltransferase</fullName>
    </alternativeName>
    <alternativeName>
        <fullName evidence="10">tRNA [GM37] methyltransferase</fullName>
    </alternativeName>
    <alternativeName>
        <fullName evidence="10">tRNA methyltransferase 5</fullName>
    </alternativeName>
</protein>
<dbReference type="EMBL" id="PYWC01000016">
    <property type="protein sequence ID" value="PWW78254.1"/>
    <property type="molecule type" value="Genomic_DNA"/>
</dbReference>
<feature type="binding site" evidence="10">
    <location>
        <position position="241"/>
    </location>
    <ligand>
        <name>S-adenosyl-L-methionine</name>
        <dbReference type="ChEBI" id="CHEBI:59789"/>
    </ligand>
</feature>
<evidence type="ECO:0000256" key="3">
    <source>
        <dbReference type="ARBA" id="ARBA00022603"/>
    </source>
</evidence>
<dbReference type="EC" id="2.1.1.228" evidence="10"/>
<dbReference type="Pfam" id="PF25133">
    <property type="entry name" value="TYW2_N_2"/>
    <property type="match status" value="1"/>
</dbReference>
<keyword evidence="3 10" id="KW-0489">Methyltransferase</keyword>
<dbReference type="GO" id="GO:0070901">
    <property type="term" value="P:mitochondrial tRNA methylation"/>
    <property type="evidence" value="ECO:0007669"/>
    <property type="project" value="TreeGrafter"/>
</dbReference>
<dbReference type="HAMAP" id="MF_03152">
    <property type="entry name" value="TRM5"/>
    <property type="match status" value="1"/>
</dbReference>
<dbReference type="InterPro" id="IPR056744">
    <property type="entry name" value="TRM5/TYW2-like_N"/>
</dbReference>
<comment type="caution">
    <text evidence="12">The sequence shown here is derived from an EMBL/GenBank/DDBJ whole genome shotgun (WGS) entry which is preliminary data.</text>
</comment>
<dbReference type="PROSITE" id="PS51684">
    <property type="entry name" value="SAM_MT_TRM5_TYW2"/>
    <property type="match status" value="1"/>
</dbReference>
<dbReference type="InterPro" id="IPR056743">
    <property type="entry name" value="TRM5-TYW2-like_MTfase"/>
</dbReference>
<keyword evidence="5 10" id="KW-0949">S-adenosyl-L-methionine</keyword>
<dbReference type="InterPro" id="IPR025792">
    <property type="entry name" value="tRNA_Gua_MeTrfase_euk"/>
</dbReference>
<dbReference type="InterPro" id="IPR030382">
    <property type="entry name" value="MeTrfase_TRM5/TYW2"/>
</dbReference>
<evidence type="ECO:0000313" key="13">
    <source>
        <dbReference type="Proteomes" id="UP000246991"/>
    </source>
</evidence>
<sequence length="462" mass="52018">MFTASSNTSQNSSGDEMSRLFLPPINRAMRKLDPSFFQKTIPLTVAHVLDGRNIPKVTKECAKDLLRVPRLRSIITQKDGAGIERKLLLLRPEVKHDDLSTAQSKMREFVEEKIIELEPYTLHMKYENWNYEEIMNAILPEGLDEIPCAFTQAGHLAHLNLREQYLPYKHLIATVLLDKNPNISTVVNKIEDVGTGSVYRTFPMELLAGEDDTNVEVRESGCVFRFDFAKVYWNSRLGNEHERIFKQFKPGEAVADVMAGVGPFAIPAAKQRAFVYANDLNPESYKSLVGNIKINKVSQFLTPHNLDGANFIRESIRTLFSRSQNPLTNMVSILMPGKRGQKPPPPTVIPVPPTFSHFVMNLPASATAFLGAFRGAYRGLEGVVRSREMLPMIHVYTFHKASVTENAAEDICADISRYLGHKMGEGDLENLENVRLVAPNKTYYCVSFRLPATVAFENTREA</sequence>
<dbReference type="InterPro" id="IPR029063">
    <property type="entry name" value="SAM-dependent_MTases_sf"/>
</dbReference>
<evidence type="ECO:0000256" key="4">
    <source>
        <dbReference type="ARBA" id="ARBA00022679"/>
    </source>
</evidence>
<evidence type="ECO:0000256" key="8">
    <source>
        <dbReference type="ARBA" id="ARBA00023242"/>
    </source>
</evidence>
<gene>
    <name evidence="10" type="primary">TRM5</name>
    <name evidence="12" type="ORF">C7212DRAFT_296709</name>
</gene>
<evidence type="ECO:0000256" key="9">
    <source>
        <dbReference type="ARBA" id="ARBA00047783"/>
    </source>
</evidence>
<dbReference type="GO" id="GO:0005634">
    <property type="term" value="C:nucleus"/>
    <property type="evidence" value="ECO:0007669"/>
    <property type="project" value="UniProtKB-SubCell"/>
</dbReference>
<dbReference type="PANTHER" id="PTHR23245:SF36">
    <property type="entry name" value="TRNA (GUANINE(37)-N1)-METHYLTRANSFERASE"/>
    <property type="match status" value="1"/>
</dbReference>
<comment type="similarity">
    <text evidence="1">Belongs to the class I-like SAM-binding methyltransferase superfamily. TRM5/TYW2 family.</text>
</comment>
<feature type="domain" description="SAM-dependent methyltransferase TRM5/TYW2-type" evidence="11">
    <location>
        <begin position="150"/>
        <end position="452"/>
    </location>
</feature>
<evidence type="ECO:0000256" key="7">
    <source>
        <dbReference type="ARBA" id="ARBA00023128"/>
    </source>
</evidence>
<evidence type="ECO:0000256" key="10">
    <source>
        <dbReference type="HAMAP-Rule" id="MF_03152"/>
    </source>
</evidence>
<comment type="similarity">
    <text evidence="10">Belongs to the TRM5 / TYW2 family.</text>
</comment>
<comment type="subunit">
    <text evidence="10">Monomer.</text>
</comment>
<dbReference type="Gene3D" id="3.40.50.150">
    <property type="entry name" value="Vaccinia Virus protein VP39"/>
    <property type="match status" value="1"/>
</dbReference>
<dbReference type="GO" id="GO:0052906">
    <property type="term" value="F:tRNA (guanine(37)-N1)-methyltransferase activity"/>
    <property type="evidence" value="ECO:0007669"/>
    <property type="project" value="UniProtKB-UniRule"/>
</dbReference>
<feature type="binding site" evidence="10">
    <location>
        <begin position="279"/>
        <end position="280"/>
    </location>
    <ligand>
        <name>S-adenosyl-L-methionine</name>
        <dbReference type="ChEBI" id="CHEBI:59789"/>
    </ligand>
</feature>
<keyword evidence="6 10" id="KW-0819">tRNA processing</keyword>
<proteinExistence type="inferred from homology"/>
<reference evidence="12 13" key="1">
    <citation type="submission" date="2018-03" db="EMBL/GenBank/DDBJ databases">
        <title>Genomes of Pezizomycetes fungi and the evolution of truffles.</title>
        <authorList>
            <person name="Murat C."/>
            <person name="Payen T."/>
            <person name="Noel B."/>
            <person name="Kuo A."/>
            <person name="Martin F.M."/>
        </authorList>
    </citation>
    <scope>NUCLEOTIDE SEQUENCE [LARGE SCALE GENOMIC DNA]</scope>
    <source>
        <strain evidence="12">091103-1</strain>
    </source>
</reference>
<dbReference type="FunFam" id="3.30.300.110:FF:000001">
    <property type="entry name" value="tRNA (guanine(37)-N1)-methyltransferase"/>
    <property type="match status" value="1"/>
</dbReference>
<evidence type="ECO:0000256" key="2">
    <source>
        <dbReference type="ARBA" id="ARBA00022490"/>
    </source>
</evidence>
<comment type="catalytic activity">
    <reaction evidence="9 10">
        <text>guanosine(37) in tRNA + S-adenosyl-L-methionine = N(1)-methylguanosine(37) in tRNA + S-adenosyl-L-homocysteine + H(+)</text>
        <dbReference type="Rhea" id="RHEA:36899"/>
        <dbReference type="Rhea" id="RHEA-COMP:10145"/>
        <dbReference type="Rhea" id="RHEA-COMP:10147"/>
        <dbReference type="ChEBI" id="CHEBI:15378"/>
        <dbReference type="ChEBI" id="CHEBI:57856"/>
        <dbReference type="ChEBI" id="CHEBI:59789"/>
        <dbReference type="ChEBI" id="CHEBI:73542"/>
        <dbReference type="ChEBI" id="CHEBI:74269"/>
        <dbReference type="EC" id="2.1.1.228"/>
    </reaction>
</comment>
<dbReference type="GO" id="GO:0002939">
    <property type="term" value="P:tRNA N1-guanine methylation"/>
    <property type="evidence" value="ECO:0007669"/>
    <property type="project" value="TreeGrafter"/>
</dbReference>
<evidence type="ECO:0000256" key="1">
    <source>
        <dbReference type="ARBA" id="ARBA00009775"/>
    </source>
</evidence>
<feature type="binding site" evidence="10">
    <location>
        <begin position="307"/>
        <end position="308"/>
    </location>
    <ligand>
        <name>S-adenosyl-L-methionine</name>
        <dbReference type="ChEBI" id="CHEBI:59789"/>
    </ligand>
</feature>
<comment type="function">
    <text evidence="10">Specifically methylates the N1 position of guanosine-37 in various cytoplasmic and mitochondrial tRNAs. Methylation is not dependent on the nature of the nucleoside 5' of the target nucleoside. This is the first step in the biosynthesis of wybutosine (yW), a modified base adjacent to the anticodon of tRNAs and required for accurate decoding.</text>
</comment>
<dbReference type="STRING" id="42249.A0A317SV90"/>
<keyword evidence="7 10" id="KW-0496">Mitochondrion</keyword>
<organism evidence="12 13">
    <name type="scientific">Tuber magnatum</name>
    <name type="common">white Piedmont truffle</name>
    <dbReference type="NCBI Taxonomy" id="42249"/>
    <lineage>
        <taxon>Eukaryota</taxon>
        <taxon>Fungi</taxon>
        <taxon>Dikarya</taxon>
        <taxon>Ascomycota</taxon>
        <taxon>Pezizomycotina</taxon>
        <taxon>Pezizomycetes</taxon>
        <taxon>Pezizales</taxon>
        <taxon>Tuberaceae</taxon>
        <taxon>Tuber</taxon>
    </lineage>
</organism>
<keyword evidence="4 10" id="KW-0808">Transferase</keyword>
<evidence type="ECO:0000256" key="5">
    <source>
        <dbReference type="ARBA" id="ARBA00022691"/>
    </source>
</evidence>
<evidence type="ECO:0000313" key="12">
    <source>
        <dbReference type="EMBL" id="PWW78254.1"/>
    </source>
</evidence>
<dbReference type="SUPFAM" id="SSF53335">
    <property type="entry name" value="S-adenosyl-L-methionine-dependent methyltransferases"/>
    <property type="match status" value="1"/>
</dbReference>
<dbReference type="Proteomes" id="UP000246991">
    <property type="component" value="Unassembled WGS sequence"/>
</dbReference>
<keyword evidence="8 10" id="KW-0539">Nucleus</keyword>
<dbReference type="Pfam" id="PF02475">
    <property type="entry name" value="TRM5-TYW2_MTfase"/>
    <property type="match status" value="1"/>
</dbReference>
<name>A0A317SV90_9PEZI</name>
<evidence type="ECO:0000256" key="6">
    <source>
        <dbReference type="ARBA" id="ARBA00022694"/>
    </source>
</evidence>
<feature type="binding site" evidence="10">
    <location>
        <position position="361"/>
    </location>
    <ligand>
        <name>S-adenosyl-L-methionine</name>
        <dbReference type="ChEBI" id="CHEBI:59789"/>
    </ligand>
</feature>
<evidence type="ECO:0000259" key="11">
    <source>
        <dbReference type="PROSITE" id="PS51684"/>
    </source>
</evidence>
<dbReference type="OrthoDB" id="408788at2759"/>
<dbReference type="AlphaFoldDB" id="A0A317SV90"/>
<keyword evidence="2 10" id="KW-0963">Cytoplasm</keyword>
<accession>A0A317SV90</accession>
<keyword evidence="13" id="KW-1185">Reference proteome</keyword>